<feature type="transmembrane region" description="Helical" evidence="1">
    <location>
        <begin position="16"/>
        <end position="36"/>
    </location>
</feature>
<feature type="transmembrane region" description="Helical" evidence="1">
    <location>
        <begin position="208"/>
        <end position="231"/>
    </location>
</feature>
<evidence type="ECO:0000313" key="3">
    <source>
        <dbReference type="Proteomes" id="UP000679848"/>
    </source>
</evidence>
<dbReference type="EMBL" id="AP023421">
    <property type="protein sequence ID" value="BCK86031.1"/>
    <property type="molecule type" value="Genomic_DNA"/>
</dbReference>
<reference evidence="2" key="1">
    <citation type="submission" date="2020-09" db="EMBL/GenBank/DDBJ databases">
        <title>New species isolated from human feces.</title>
        <authorList>
            <person name="Kitahara M."/>
            <person name="Shigeno Y."/>
            <person name="Shime M."/>
            <person name="Matsumoto Y."/>
            <person name="Nakamura S."/>
            <person name="Motooka D."/>
            <person name="Fukuoka S."/>
            <person name="Nishikawa H."/>
            <person name="Benno Y."/>
        </authorList>
    </citation>
    <scope>NUCLEOTIDE SEQUENCE</scope>
    <source>
        <strain evidence="2">MM59</strain>
        <plasmid evidence="2">pMM59_01</plasmid>
    </source>
</reference>
<feature type="transmembrane region" description="Helical" evidence="1">
    <location>
        <begin position="270"/>
        <end position="293"/>
    </location>
</feature>
<name>A0A830QYQ8_9FIRM</name>
<keyword evidence="1" id="KW-0472">Membrane</keyword>
<gene>
    <name evidence="2" type="ORF">MM59RIKEN_33500</name>
</gene>
<feature type="transmembrane region" description="Helical" evidence="1">
    <location>
        <begin position="305"/>
        <end position="326"/>
    </location>
</feature>
<feature type="transmembrane region" description="Helical" evidence="1">
    <location>
        <begin position="48"/>
        <end position="67"/>
    </location>
</feature>
<dbReference type="Proteomes" id="UP000679848">
    <property type="component" value="Plasmid pMM59_01"/>
</dbReference>
<accession>A0A830QYQ8</accession>
<evidence type="ECO:0008006" key="4">
    <source>
        <dbReference type="Google" id="ProtNLM"/>
    </source>
</evidence>
<keyword evidence="2" id="KW-0614">Plasmid</keyword>
<organism evidence="2 3">
    <name type="scientific">Pusillibacter faecalis</name>
    <dbReference type="NCBI Taxonomy" id="2714358"/>
    <lineage>
        <taxon>Bacteria</taxon>
        <taxon>Bacillati</taxon>
        <taxon>Bacillota</taxon>
        <taxon>Clostridia</taxon>
        <taxon>Eubacteriales</taxon>
        <taxon>Oscillospiraceae</taxon>
        <taxon>Pusillibacter</taxon>
    </lineage>
</organism>
<dbReference type="RefSeq" id="WP_187030947.1">
    <property type="nucleotide sequence ID" value="NZ_AP023421.1"/>
</dbReference>
<proteinExistence type="predicted"/>
<feature type="transmembrane region" description="Helical" evidence="1">
    <location>
        <begin position="165"/>
        <end position="188"/>
    </location>
</feature>
<feature type="transmembrane region" description="Helical" evidence="1">
    <location>
        <begin position="110"/>
        <end position="132"/>
    </location>
</feature>
<dbReference type="KEGG" id="pfaa:MM59RIKEN_33500"/>
<feature type="transmembrane region" description="Helical" evidence="1">
    <location>
        <begin position="139"/>
        <end position="159"/>
    </location>
</feature>
<keyword evidence="3" id="KW-1185">Reference proteome</keyword>
<dbReference type="InterPro" id="IPR025686">
    <property type="entry name" value="Glucos_trans_II"/>
</dbReference>
<protein>
    <recommendedName>
        <fullName evidence="4">Glucosyl transferase GtrII</fullName>
    </recommendedName>
</protein>
<geneLocation type="plasmid" evidence="2 3">
    <name>pMM59_01</name>
</geneLocation>
<sequence length="505" mass="55104">MERVEKSLCWKEARRTALLALCATAAFSFAAHGFLFSNEFFSHDSVSYFTYATGSGSFYIGIGRFVIPLYESIKGDVAAPWLIGILFLAWMSLAALLVVLLLRIHSACGIVLTCGLLCTNTAMTLTGATYVYCMDEYAFALLMAAAAAWLFVRGGWWMLGGLGALVVSLAVYQPYFTVAAILCLLAILRKLAVGEQAAQVFRTGLKYLGLLAAGFLLYYGMWSVVCGAAGVEKRRVEESLLSGGGLGELLGLWQEANVSYVRGLFDSSGVLGPLVPILHALLLMGLCWRLIALLADQEMALSNKLLLTGLVCLLPTALNAVDILMAGSATQLMSYGGELLYLLPVACWELPARRRWTAPWRKGAAVLLCLVLWQHIVYANQVYMKKDLDKNATLVLAARVLDRIELTEGYVPGETPVAFAGRLDDNELLNRGRDEFADLDHTVGLWSDYAATYNLGRYLTDYLNAPLLWDTEKDFSQLEQVQDMPAFPAAGAVAMVDGTVVVKLS</sequence>
<keyword evidence="1" id="KW-1133">Transmembrane helix</keyword>
<evidence type="ECO:0000313" key="2">
    <source>
        <dbReference type="EMBL" id="BCK86031.1"/>
    </source>
</evidence>
<dbReference type="AlphaFoldDB" id="A0A830QYQ8"/>
<dbReference type="Pfam" id="PF14264">
    <property type="entry name" value="Glucos_trans_II"/>
    <property type="match status" value="1"/>
</dbReference>
<evidence type="ECO:0000256" key="1">
    <source>
        <dbReference type="SAM" id="Phobius"/>
    </source>
</evidence>
<keyword evidence="1" id="KW-0812">Transmembrane</keyword>
<feature type="transmembrane region" description="Helical" evidence="1">
    <location>
        <begin position="79"/>
        <end position="104"/>
    </location>
</feature>